<dbReference type="EMBL" id="JAPDNS010000001">
    <property type="protein sequence ID" value="MCW3482788.1"/>
    <property type="molecule type" value="Genomic_DNA"/>
</dbReference>
<keyword evidence="3" id="KW-1185">Reference proteome</keyword>
<evidence type="ECO:0000313" key="3">
    <source>
        <dbReference type="Proteomes" id="UP001207742"/>
    </source>
</evidence>
<protein>
    <recommendedName>
        <fullName evidence="4">Low affinity iron permease family protein</fullName>
    </recommendedName>
</protein>
<reference evidence="2 3" key="1">
    <citation type="submission" date="2022-10" db="EMBL/GenBank/DDBJ databases">
        <title>Chitinophaga nivalis PC15 sp. nov., isolated from Pyeongchang county, South Korea.</title>
        <authorList>
            <person name="Trinh H.N."/>
        </authorList>
    </citation>
    <scope>NUCLEOTIDE SEQUENCE [LARGE SCALE GENOMIC DNA]</scope>
    <source>
        <strain evidence="2 3">PC14</strain>
    </source>
</reference>
<sequence length="109" mass="12511">MGGGTLLVLLAKNLPDSYAVKSWLVIAAPSITIAFAFIWRYIEWKFENYSKNKQIRKATIALIKEIDILLQDPTVPEHEKEKLIDKKQQIKLAKVEDLSKQLESIRSTK</sequence>
<evidence type="ECO:0000313" key="2">
    <source>
        <dbReference type="EMBL" id="MCW3482788.1"/>
    </source>
</evidence>
<feature type="transmembrane region" description="Helical" evidence="1">
    <location>
        <begin position="20"/>
        <end position="42"/>
    </location>
</feature>
<dbReference type="RefSeq" id="WP_264727507.1">
    <property type="nucleotide sequence ID" value="NZ_JAPDNR010000001.1"/>
</dbReference>
<evidence type="ECO:0008006" key="4">
    <source>
        <dbReference type="Google" id="ProtNLM"/>
    </source>
</evidence>
<keyword evidence="1" id="KW-0472">Membrane</keyword>
<proteinExistence type="predicted"/>
<keyword evidence="1" id="KW-1133">Transmembrane helix</keyword>
<name>A0ABT3IFR1_9BACT</name>
<gene>
    <name evidence="2" type="ORF">OL497_02720</name>
</gene>
<organism evidence="2 3">
    <name type="scientific">Chitinophaga nivalis</name>
    <dbReference type="NCBI Taxonomy" id="2991709"/>
    <lineage>
        <taxon>Bacteria</taxon>
        <taxon>Pseudomonadati</taxon>
        <taxon>Bacteroidota</taxon>
        <taxon>Chitinophagia</taxon>
        <taxon>Chitinophagales</taxon>
        <taxon>Chitinophagaceae</taxon>
        <taxon>Chitinophaga</taxon>
    </lineage>
</organism>
<comment type="caution">
    <text evidence="2">The sequence shown here is derived from an EMBL/GenBank/DDBJ whole genome shotgun (WGS) entry which is preliminary data.</text>
</comment>
<keyword evidence="1" id="KW-0812">Transmembrane</keyword>
<accession>A0ABT3IFR1</accession>
<dbReference type="Proteomes" id="UP001207742">
    <property type="component" value="Unassembled WGS sequence"/>
</dbReference>
<evidence type="ECO:0000256" key="1">
    <source>
        <dbReference type="SAM" id="Phobius"/>
    </source>
</evidence>